<evidence type="ECO:0000313" key="2">
    <source>
        <dbReference type="EMBL" id="CAB4180870.1"/>
    </source>
</evidence>
<protein>
    <submittedName>
        <fullName evidence="2">Uncharacterized protein</fullName>
    </submittedName>
</protein>
<reference evidence="2" key="1">
    <citation type="submission" date="2020-05" db="EMBL/GenBank/DDBJ databases">
        <authorList>
            <person name="Chiriac C."/>
            <person name="Salcher M."/>
            <person name="Ghai R."/>
            <person name="Kavagutti S V."/>
        </authorList>
    </citation>
    <scope>NUCLEOTIDE SEQUENCE</scope>
</reference>
<feature type="compositionally biased region" description="Low complexity" evidence="1">
    <location>
        <begin position="560"/>
        <end position="578"/>
    </location>
</feature>
<feature type="compositionally biased region" description="Low complexity" evidence="1">
    <location>
        <begin position="202"/>
        <end position="217"/>
    </location>
</feature>
<name>A0A6J5Q7Y7_9CAUD</name>
<dbReference type="EMBL" id="LR797243">
    <property type="protein sequence ID" value="CAB4195950.1"/>
    <property type="molecule type" value="Genomic_DNA"/>
</dbReference>
<proteinExistence type="predicted"/>
<organism evidence="2">
    <name type="scientific">uncultured Caudovirales phage</name>
    <dbReference type="NCBI Taxonomy" id="2100421"/>
    <lineage>
        <taxon>Viruses</taxon>
        <taxon>Duplodnaviria</taxon>
        <taxon>Heunggongvirae</taxon>
        <taxon>Uroviricota</taxon>
        <taxon>Caudoviricetes</taxon>
        <taxon>Peduoviridae</taxon>
        <taxon>Maltschvirus</taxon>
        <taxon>Maltschvirus maltsch</taxon>
    </lineage>
</organism>
<feature type="region of interest" description="Disordered" evidence="1">
    <location>
        <begin position="550"/>
        <end position="581"/>
    </location>
</feature>
<evidence type="ECO:0000313" key="3">
    <source>
        <dbReference type="EMBL" id="CAB4195950.1"/>
    </source>
</evidence>
<feature type="region of interest" description="Disordered" evidence="1">
    <location>
        <begin position="185"/>
        <end position="221"/>
    </location>
</feature>
<dbReference type="EMBL" id="LR797013">
    <property type="protein sequence ID" value="CAB4180870.1"/>
    <property type="molecule type" value="Genomic_DNA"/>
</dbReference>
<feature type="region of interest" description="Disordered" evidence="1">
    <location>
        <begin position="419"/>
        <end position="440"/>
    </location>
</feature>
<accession>A0A6J5Q7Y7</accession>
<feature type="compositionally biased region" description="Low complexity" evidence="1">
    <location>
        <begin position="185"/>
        <end position="195"/>
    </location>
</feature>
<feature type="region of interest" description="Disordered" evidence="1">
    <location>
        <begin position="662"/>
        <end position="687"/>
    </location>
</feature>
<sequence>MSAVVDFVEDVVGGVVEAVGDVVESVVDVVKDVGRAIDDYVIQPILDDPLSAIATVAAASFLGPGAAAMFGTSASVGVGIAAGAANAAAGLVQGEDFGEAIKGGLMAGVGAGVGAELFGGAGAEAGTPAPTDALDDFLAANNNFVDVPMDALASAPTSAVTSPVDLSTPMGTDLPVAPSNVDVSAAAPTTPAATPSPLESITPPADAAASAAATPSPLQSLNTTVPQVEMPTFTSGLDTSFTPDYNLTSGMQSGAPGFKLPDFTPADSFDIYGNANYSLTPQGMSGGPGLQLPDAPNLARMGGGQGLTADVSGLPEFRYSDASLDPSLRGQTDTWQSGGKTYGAATPDVTVSQTAITPTPQTITYDATTNMGTPSVMDQLASGNIVDAAKTVGSNVVDWTKNANPWVLGAGALAATSALGGAGGPPSTTPPPKGSTQDSNFTKSLDLYQYMRDKANYGGDLTKYGQVGQSTPGEHQFFQNTKFVPVPIPGQPATPAKMGGLIQMKHFAQGGMAQGMQDPRRAQMMAAMAQQRPAGQGGPMGMAQGRPPMMQGGAMPQRPMSPQNAQGMQQQQRPQMPQRPRDPKMAYYQYGNPPTQAKAMGGLSQVHSMKIGGGADGRSDDVNAVLSDGEYVMDAETVAMLGNGSSKAGAAKLDQMRSKLRQHKGKNLASGKISPNAKSPLAYLKGA</sequence>
<gene>
    <name evidence="2" type="ORF">UFOVP1068_2</name>
    <name evidence="3" type="ORF">UFOVP1300_47</name>
</gene>
<evidence type="ECO:0000256" key="1">
    <source>
        <dbReference type="SAM" id="MobiDB-lite"/>
    </source>
</evidence>